<evidence type="ECO:0000313" key="2">
    <source>
        <dbReference type="Proteomes" id="UP000024635"/>
    </source>
</evidence>
<proteinExistence type="predicted"/>
<organism evidence="1 2">
    <name type="scientific">Ancylostoma ceylanicum</name>
    <dbReference type="NCBI Taxonomy" id="53326"/>
    <lineage>
        <taxon>Eukaryota</taxon>
        <taxon>Metazoa</taxon>
        <taxon>Ecdysozoa</taxon>
        <taxon>Nematoda</taxon>
        <taxon>Chromadorea</taxon>
        <taxon>Rhabditida</taxon>
        <taxon>Rhabditina</taxon>
        <taxon>Rhabditomorpha</taxon>
        <taxon>Strongyloidea</taxon>
        <taxon>Ancylostomatidae</taxon>
        <taxon>Ancylostomatinae</taxon>
        <taxon>Ancylostoma</taxon>
    </lineage>
</organism>
<sequence>MPHTGLPFRTAAAGGITGVVGGVFVDASCEYGLASLFDVVFVFVILRAGRTNLRNGTLCDDIQLKTCASMS</sequence>
<gene>
    <name evidence="1" type="primary">Acey_s0069.g355</name>
    <name evidence="1" type="ORF">Y032_0069g355</name>
</gene>
<protein>
    <submittedName>
        <fullName evidence="1">Uncharacterized protein</fullName>
    </submittedName>
</protein>
<dbReference type="EMBL" id="JARK01001405">
    <property type="protein sequence ID" value="EYC07705.1"/>
    <property type="molecule type" value="Genomic_DNA"/>
</dbReference>
<accession>A0A016TY12</accession>
<evidence type="ECO:0000313" key="1">
    <source>
        <dbReference type="EMBL" id="EYC07705.1"/>
    </source>
</evidence>
<comment type="caution">
    <text evidence="1">The sequence shown here is derived from an EMBL/GenBank/DDBJ whole genome shotgun (WGS) entry which is preliminary data.</text>
</comment>
<name>A0A016TY12_9BILA</name>
<reference evidence="2" key="1">
    <citation type="journal article" date="2015" name="Nat. Genet.">
        <title>The genome and transcriptome of the zoonotic hookworm Ancylostoma ceylanicum identify infection-specific gene families.</title>
        <authorList>
            <person name="Schwarz E.M."/>
            <person name="Hu Y."/>
            <person name="Antoshechkin I."/>
            <person name="Miller M.M."/>
            <person name="Sternberg P.W."/>
            <person name="Aroian R.V."/>
        </authorList>
    </citation>
    <scope>NUCLEOTIDE SEQUENCE</scope>
    <source>
        <strain evidence="2">HY135</strain>
    </source>
</reference>
<keyword evidence="2" id="KW-1185">Reference proteome</keyword>
<dbReference type="Proteomes" id="UP000024635">
    <property type="component" value="Unassembled WGS sequence"/>
</dbReference>
<dbReference type="AlphaFoldDB" id="A0A016TY12"/>